<protein>
    <submittedName>
        <fullName evidence="1">Uncharacterized protein</fullName>
    </submittedName>
</protein>
<reference evidence="1 2" key="1">
    <citation type="journal article" date="2022" name="Genome Biol. Evol.">
        <title>The Spruce Budworm Genome: Reconstructing the Evolutionary History of Antifreeze Proteins.</title>
        <authorList>
            <person name="Beliveau C."/>
            <person name="Gagne P."/>
            <person name="Picq S."/>
            <person name="Vernygora O."/>
            <person name="Keeling C.I."/>
            <person name="Pinkney K."/>
            <person name="Doucet D."/>
            <person name="Wen F."/>
            <person name="Johnston J.S."/>
            <person name="Maaroufi H."/>
            <person name="Boyle B."/>
            <person name="Laroche J."/>
            <person name="Dewar K."/>
            <person name="Juretic N."/>
            <person name="Blackburn G."/>
            <person name="Nisole A."/>
            <person name="Brunet B."/>
            <person name="Brandao M."/>
            <person name="Lumley L."/>
            <person name="Duan J."/>
            <person name="Quan G."/>
            <person name="Lucarotti C.J."/>
            <person name="Roe A.D."/>
            <person name="Sperling F.A.H."/>
            <person name="Levesque R.C."/>
            <person name="Cusson M."/>
        </authorList>
    </citation>
    <scope>NUCLEOTIDE SEQUENCE [LARGE SCALE GENOMIC DNA]</scope>
    <source>
        <strain evidence="1">Glfc:IPQL:Cfum</strain>
    </source>
</reference>
<sequence>MLKLPVKKCFFLAKVCVLLMLVVTILSLFEQWRGGKRAARAQFTDAMEEEYERQILEDEARIIPGLGEGGAAAYLSPAEKALGAASEKKYAINTYLSDRISFNRTLKGYRGQDPASEFVYLKEIILVDDNSTLPALRGKLSHYVRTRLPPGLVRVVRLPDRSGLIRARQTGARVAKGDVLVFLDSHCEGAPDWLRPLLQRLKHAPHAVVKPIIDMVEAKTFEYEHGSNAVNFERHLSPNGRTCCRVGLTRARLAGARFAGGDVLIFLDAHCEGQPDWLRPLLQRVKDQSTAVVVPIIDALVFLDAHCEGGPDWLRPLLQRLRHKRDAVVTPVIDVVHETTFQLDADHQHFQNEHPLVEVLCFSSMTSIKRNKSSIVPAGLASCRGAVM</sequence>
<keyword evidence="2" id="KW-1185">Reference proteome</keyword>
<dbReference type="Proteomes" id="UP001064048">
    <property type="component" value="Chromosome 27"/>
</dbReference>
<gene>
    <name evidence="1" type="ORF">MSG28_015250</name>
</gene>
<evidence type="ECO:0000313" key="2">
    <source>
        <dbReference type="Proteomes" id="UP001064048"/>
    </source>
</evidence>
<comment type="caution">
    <text evidence="1">The sequence shown here is derived from an EMBL/GenBank/DDBJ whole genome shotgun (WGS) entry which is preliminary data.</text>
</comment>
<accession>A0ACC0KZH6</accession>
<name>A0ACC0KZH6_CHOFU</name>
<dbReference type="EMBL" id="CM046127">
    <property type="protein sequence ID" value="KAI8441720.1"/>
    <property type="molecule type" value="Genomic_DNA"/>
</dbReference>
<proteinExistence type="predicted"/>
<organism evidence="1 2">
    <name type="scientific">Choristoneura fumiferana</name>
    <name type="common">Spruce budworm moth</name>
    <name type="synonym">Archips fumiferana</name>
    <dbReference type="NCBI Taxonomy" id="7141"/>
    <lineage>
        <taxon>Eukaryota</taxon>
        <taxon>Metazoa</taxon>
        <taxon>Ecdysozoa</taxon>
        <taxon>Arthropoda</taxon>
        <taxon>Hexapoda</taxon>
        <taxon>Insecta</taxon>
        <taxon>Pterygota</taxon>
        <taxon>Neoptera</taxon>
        <taxon>Endopterygota</taxon>
        <taxon>Lepidoptera</taxon>
        <taxon>Glossata</taxon>
        <taxon>Ditrysia</taxon>
        <taxon>Tortricoidea</taxon>
        <taxon>Tortricidae</taxon>
        <taxon>Tortricinae</taxon>
        <taxon>Choristoneura</taxon>
    </lineage>
</organism>
<evidence type="ECO:0000313" key="1">
    <source>
        <dbReference type="EMBL" id="KAI8441720.1"/>
    </source>
</evidence>